<dbReference type="InterPro" id="IPR036249">
    <property type="entry name" value="Thioredoxin-like_sf"/>
</dbReference>
<dbReference type="Gene3D" id="3.40.30.10">
    <property type="entry name" value="Glutaredoxin"/>
    <property type="match status" value="1"/>
</dbReference>
<dbReference type="GO" id="GO:0006457">
    <property type="term" value="P:protein folding"/>
    <property type="evidence" value="ECO:0007669"/>
    <property type="project" value="TreeGrafter"/>
</dbReference>
<keyword evidence="6" id="KW-1015">Disulfide bond</keyword>
<dbReference type="Pfam" id="PF04777">
    <property type="entry name" value="Evr1_Alr"/>
    <property type="match status" value="1"/>
</dbReference>
<proteinExistence type="predicted"/>
<dbReference type="GO" id="GO:0003756">
    <property type="term" value="F:protein disulfide isomerase activity"/>
    <property type="evidence" value="ECO:0007669"/>
    <property type="project" value="TreeGrafter"/>
</dbReference>
<keyword evidence="4 7" id="KW-0274">FAD</keyword>
<dbReference type="InterPro" id="IPR039798">
    <property type="entry name" value="Sulfhydryl_oxidase"/>
</dbReference>
<keyword evidence="2 7" id="KW-0285">Flavoprotein</keyword>
<evidence type="ECO:0000256" key="5">
    <source>
        <dbReference type="ARBA" id="ARBA00023002"/>
    </source>
</evidence>
<evidence type="ECO:0000256" key="1">
    <source>
        <dbReference type="ARBA" id="ARBA00001974"/>
    </source>
</evidence>
<comment type="caution">
    <text evidence="8">The sequence shown here is derived from an EMBL/GenBank/DDBJ whole genome shotgun (WGS) entry which is preliminary data.</text>
</comment>
<dbReference type="SUPFAM" id="SSF52833">
    <property type="entry name" value="Thioredoxin-like"/>
    <property type="match status" value="1"/>
</dbReference>
<dbReference type="PANTHER" id="PTHR22897:SF8">
    <property type="entry name" value="SULFHYDRYL OXIDASE"/>
    <property type="match status" value="1"/>
</dbReference>
<dbReference type="InterPro" id="IPR036774">
    <property type="entry name" value="ERV/ALR_sulphydryl_oxid_sf"/>
</dbReference>
<reference evidence="8 9" key="1">
    <citation type="journal article" date="2015" name="Parasit. Vectors">
        <title>Draft genome of the scabies mite.</title>
        <authorList>
            <person name="Rider S.D.Jr."/>
            <person name="Morgan M.S."/>
            <person name="Arlian L.G."/>
        </authorList>
    </citation>
    <scope>NUCLEOTIDE SEQUENCE [LARGE SCALE GENOMIC DNA]</scope>
    <source>
        <strain evidence="8">Arlian Lab</strain>
    </source>
</reference>
<dbReference type="EC" id="1.8.3.2" evidence="7"/>
<evidence type="ECO:0000313" key="8">
    <source>
        <dbReference type="EMBL" id="KPM08186.1"/>
    </source>
</evidence>
<organism evidence="8 9">
    <name type="scientific">Sarcoptes scabiei</name>
    <name type="common">Itch mite</name>
    <name type="synonym">Acarus scabiei</name>
    <dbReference type="NCBI Taxonomy" id="52283"/>
    <lineage>
        <taxon>Eukaryota</taxon>
        <taxon>Metazoa</taxon>
        <taxon>Ecdysozoa</taxon>
        <taxon>Arthropoda</taxon>
        <taxon>Chelicerata</taxon>
        <taxon>Arachnida</taxon>
        <taxon>Acari</taxon>
        <taxon>Acariformes</taxon>
        <taxon>Sarcoptiformes</taxon>
        <taxon>Astigmata</taxon>
        <taxon>Psoroptidia</taxon>
        <taxon>Sarcoptoidea</taxon>
        <taxon>Sarcoptidae</taxon>
        <taxon>Sarcoptinae</taxon>
        <taxon>Sarcoptes</taxon>
    </lineage>
</organism>
<accession>A0A132AB22</accession>
<keyword evidence="3" id="KW-0732">Signal</keyword>
<dbReference type="GO" id="GO:0000139">
    <property type="term" value="C:Golgi membrane"/>
    <property type="evidence" value="ECO:0007669"/>
    <property type="project" value="TreeGrafter"/>
</dbReference>
<evidence type="ECO:0000256" key="4">
    <source>
        <dbReference type="ARBA" id="ARBA00022827"/>
    </source>
</evidence>
<dbReference type="Gene3D" id="1.20.120.310">
    <property type="entry name" value="ERV/ALR sulfhydryl oxidase domain"/>
    <property type="match status" value="1"/>
</dbReference>
<gene>
    <name evidence="8" type="ORF">QR98_0067000</name>
</gene>
<dbReference type="InterPro" id="IPR042568">
    <property type="entry name" value="QSOX_FAD-bd_sf"/>
</dbReference>
<comment type="catalytic activity">
    <reaction evidence="7">
        <text>2 R'C(R)SH + O2 = R'C(R)S-S(R)CR' + H2O2</text>
        <dbReference type="Rhea" id="RHEA:17357"/>
        <dbReference type="ChEBI" id="CHEBI:15379"/>
        <dbReference type="ChEBI" id="CHEBI:16240"/>
        <dbReference type="ChEBI" id="CHEBI:16520"/>
        <dbReference type="ChEBI" id="CHEBI:17412"/>
        <dbReference type="EC" id="1.8.3.2"/>
    </reaction>
</comment>
<evidence type="ECO:0000313" key="9">
    <source>
        <dbReference type="Proteomes" id="UP000616769"/>
    </source>
</evidence>
<dbReference type="AlphaFoldDB" id="A0A132AB22"/>
<evidence type="ECO:0000256" key="6">
    <source>
        <dbReference type="ARBA" id="ARBA00023157"/>
    </source>
</evidence>
<protein>
    <recommendedName>
        <fullName evidence="7">Sulfhydryl oxidase</fullName>
        <ecNumber evidence="7">1.8.3.2</ecNumber>
    </recommendedName>
</protein>
<dbReference type="GO" id="GO:0005615">
    <property type="term" value="C:extracellular space"/>
    <property type="evidence" value="ECO:0007669"/>
    <property type="project" value="TreeGrafter"/>
</dbReference>
<dbReference type="InterPro" id="IPR040986">
    <property type="entry name" value="QSOX_FAD-bd_dom"/>
</dbReference>
<dbReference type="Proteomes" id="UP000616769">
    <property type="component" value="Unassembled WGS sequence"/>
</dbReference>
<dbReference type="VEuPathDB" id="VectorBase:SSCA006297"/>
<evidence type="ECO:0000256" key="3">
    <source>
        <dbReference type="ARBA" id="ARBA00022729"/>
    </source>
</evidence>
<evidence type="ECO:0000256" key="2">
    <source>
        <dbReference type="ARBA" id="ARBA00022630"/>
    </source>
</evidence>
<name>A0A132AB22_SARSC</name>
<dbReference type="EMBL" id="JXLN01012231">
    <property type="protein sequence ID" value="KPM08186.1"/>
    <property type="molecule type" value="Genomic_DNA"/>
</dbReference>
<comment type="cofactor">
    <cofactor evidence="1 7">
        <name>FAD</name>
        <dbReference type="ChEBI" id="CHEBI:57692"/>
    </cofactor>
</comment>
<dbReference type="SUPFAM" id="SSF69000">
    <property type="entry name" value="FAD-dependent thiol oxidase"/>
    <property type="match status" value="1"/>
</dbReference>
<keyword evidence="5 7" id="KW-0560">Oxidoreductase</keyword>
<dbReference type="Pfam" id="PF18371">
    <property type="entry name" value="FAD_SOX"/>
    <property type="match status" value="1"/>
</dbReference>
<dbReference type="Gene3D" id="1.20.120.1960">
    <property type="entry name" value="QSOX sulfhydryl oxidase domain"/>
    <property type="match status" value="1"/>
</dbReference>
<dbReference type="InterPro" id="IPR017905">
    <property type="entry name" value="ERV/ALR_sulphydryl_oxidase"/>
</dbReference>
<evidence type="ECO:0000256" key="7">
    <source>
        <dbReference type="RuleBase" id="RU371123"/>
    </source>
</evidence>
<dbReference type="GO" id="GO:0016971">
    <property type="term" value="F:flavin-dependent sulfhydryl oxidase activity"/>
    <property type="evidence" value="ECO:0007669"/>
    <property type="project" value="InterPro"/>
</dbReference>
<dbReference type="OrthoDB" id="59470at2759"/>
<sequence>MVILLFNYRFLINSFIILLRTKFFIQFLIDTIESVNLYDNRSNVITLIDNNFFSNILNKDYLIVCNYYKHWSPECQRFSYLFRNFSEITRPWNQALRLISVNCAENLVCNRALKNSDVLDDVEASNFPIIQFIEPKTKEITEDIGEFEFFTIDDLQSFTIQKIVSNEFLRQKFSLQPISNIETINDVCKILNDENGLERDGDQPQQYAIIEPFGSYFGALLILDLLPYRNMIEIKRFISNQNLLNSLFSNRIQLPIIVEILSSCNYRIIGNVNNERTLRYEFVALIRARFRDRIPSNDDILQKNQKLIDRNQNEIVSSVVNHYNLSFVDLHNTLRYTLIYEVSSRNVLNAKQLAVLKRFFQVILAFFPFDNENVKRLFKRMTGWFDHRKSNHSLSVAKYLAALKTSDGFLKPMESWRHCNGTRPIHRGYPCGVWVLFHSMLANEYNMTKNDPNAKPKVLPLMRSYIEAFFTCYQCRRYFLEASSNLDEQLIYPNSSVLWLWLNQPLKIHHYPQSIKDYYF</sequence>
<dbReference type="PANTHER" id="PTHR22897">
    <property type="entry name" value="QUIESCIN Q6-RELATED SULFHYDRYL OXIDASE"/>
    <property type="match status" value="1"/>
</dbReference>
<dbReference type="PROSITE" id="PS51324">
    <property type="entry name" value="ERV_ALR"/>
    <property type="match status" value="1"/>
</dbReference>